<dbReference type="EMBL" id="CP096658">
    <property type="protein sequence ID" value="UPV99709.1"/>
    <property type="molecule type" value="Genomic_DNA"/>
</dbReference>
<dbReference type="GeneID" id="72191081"/>
<evidence type="ECO:0008006" key="3">
    <source>
        <dbReference type="Google" id="ProtNLM"/>
    </source>
</evidence>
<sequence length="156" mass="16575">MSPPASRPRHRCAAAWLCLALLVGLAGCSAALAPGTDDARPPALEEIRIENHDTTDRAVSVLVVENGSVVRWEEFHLDARSTGDELDAATLDAGEMNGPHGEYAVYVRAGNTTRRADLSDGRVGSLATDCTEQGGRVRLEFTVAESGTVTRKLGCE</sequence>
<protein>
    <recommendedName>
        <fullName evidence="3">Lipoprotein</fullName>
    </recommendedName>
</protein>
<dbReference type="PROSITE" id="PS51257">
    <property type="entry name" value="PROKAR_LIPOPROTEIN"/>
    <property type="match status" value="1"/>
</dbReference>
<keyword evidence="2" id="KW-1185">Reference proteome</keyword>
<reference evidence="1" key="1">
    <citation type="submission" date="2022-04" db="EMBL/GenBank/DDBJ databases">
        <title>Diverse halophilic archaea isolated from saline environments.</title>
        <authorList>
            <person name="Cui H.-L."/>
        </authorList>
    </citation>
    <scope>NUCLEOTIDE SEQUENCE</scope>
    <source>
        <strain evidence="1">XZYJT40</strain>
    </source>
</reference>
<dbReference type="AlphaFoldDB" id="A0A8U0IF63"/>
<dbReference type="KEGG" id="haxz:M0R88_14460"/>
<dbReference type="Proteomes" id="UP000830434">
    <property type="component" value="Chromosome"/>
</dbReference>
<name>A0A8U0IF63_9EURY</name>
<evidence type="ECO:0000313" key="2">
    <source>
        <dbReference type="Proteomes" id="UP000830434"/>
    </source>
</evidence>
<gene>
    <name evidence="1" type="ORF">M0R88_14460</name>
</gene>
<evidence type="ECO:0000313" key="1">
    <source>
        <dbReference type="EMBL" id="UPV99709.1"/>
    </source>
</evidence>
<accession>A0A8U0IF63</accession>
<dbReference type="RefSeq" id="WP_248654200.1">
    <property type="nucleotide sequence ID" value="NZ_CP096658.1"/>
</dbReference>
<organism evidence="1 2">
    <name type="scientific">Halorussus gelatinilyticus</name>
    <dbReference type="NCBI Taxonomy" id="2937524"/>
    <lineage>
        <taxon>Archaea</taxon>
        <taxon>Methanobacteriati</taxon>
        <taxon>Methanobacteriota</taxon>
        <taxon>Stenosarchaea group</taxon>
        <taxon>Halobacteria</taxon>
        <taxon>Halobacteriales</taxon>
        <taxon>Haladaptataceae</taxon>
        <taxon>Halorussus</taxon>
    </lineage>
</organism>
<proteinExistence type="predicted"/>